<evidence type="ECO:0000313" key="2">
    <source>
        <dbReference type="Proteomes" id="UP001165960"/>
    </source>
</evidence>
<reference evidence="1" key="1">
    <citation type="submission" date="2022-04" db="EMBL/GenBank/DDBJ databases">
        <title>Genome of the entomopathogenic fungus Entomophthora muscae.</title>
        <authorList>
            <person name="Elya C."/>
            <person name="Lovett B.R."/>
            <person name="Lee E."/>
            <person name="Macias A.M."/>
            <person name="Hajek A.E."/>
            <person name="De Bivort B.L."/>
            <person name="Kasson M.T."/>
            <person name="De Fine Licht H.H."/>
            <person name="Stajich J.E."/>
        </authorList>
    </citation>
    <scope>NUCLEOTIDE SEQUENCE</scope>
    <source>
        <strain evidence="1">Berkeley</strain>
    </source>
</reference>
<dbReference type="EMBL" id="QTSX02007187">
    <property type="protein sequence ID" value="KAJ9049924.1"/>
    <property type="molecule type" value="Genomic_DNA"/>
</dbReference>
<proteinExistence type="predicted"/>
<comment type="caution">
    <text evidence="1">The sequence shown here is derived from an EMBL/GenBank/DDBJ whole genome shotgun (WGS) entry which is preliminary data.</text>
</comment>
<accession>A0ACC2RIQ1</accession>
<protein>
    <submittedName>
        <fullName evidence="1">Uncharacterized protein</fullName>
    </submittedName>
</protein>
<gene>
    <name evidence="1" type="ORF">DSO57_1019415</name>
</gene>
<name>A0ACC2RIQ1_9FUNG</name>
<evidence type="ECO:0000313" key="1">
    <source>
        <dbReference type="EMBL" id="KAJ9049924.1"/>
    </source>
</evidence>
<keyword evidence="2" id="KW-1185">Reference proteome</keyword>
<dbReference type="Proteomes" id="UP001165960">
    <property type="component" value="Unassembled WGS sequence"/>
</dbReference>
<sequence>MQKSIQILLCTLLAQGSPTDGSSPNQIQRRSSNYYRAPAYNPTAQQPRFGNPAVSPAYNSAAQRPLYGKPNVLPARDLTPTSPPNKENGMDKPLYTSQGKQDTTDEGSGDDSDDDSDDDKPDIKSNIQNKPSAGSRASNKCRASGYKRKPNNPSAEKKPTDMAGQREIGTKSDDGSDNESDNDSDDESEPENEKKDEPSSSMPAAGNQRSRVAGNRGAYGRGYTTKPQTSYKGDKSPNYGAPSQTKKPNASKGRKASTSPYKPRKSYDNSPY</sequence>
<organism evidence="1 2">
    <name type="scientific">Entomophthora muscae</name>
    <dbReference type="NCBI Taxonomy" id="34485"/>
    <lineage>
        <taxon>Eukaryota</taxon>
        <taxon>Fungi</taxon>
        <taxon>Fungi incertae sedis</taxon>
        <taxon>Zoopagomycota</taxon>
        <taxon>Entomophthoromycotina</taxon>
        <taxon>Entomophthoromycetes</taxon>
        <taxon>Entomophthorales</taxon>
        <taxon>Entomophthoraceae</taxon>
        <taxon>Entomophthora</taxon>
    </lineage>
</organism>